<keyword evidence="2" id="KW-0472">Membrane</keyword>
<organism evidence="3 4">
    <name type="scientific">Vanessa tameamea</name>
    <name type="common">Kamehameha butterfly</name>
    <dbReference type="NCBI Taxonomy" id="334116"/>
    <lineage>
        <taxon>Eukaryota</taxon>
        <taxon>Metazoa</taxon>
        <taxon>Ecdysozoa</taxon>
        <taxon>Arthropoda</taxon>
        <taxon>Hexapoda</taxon>
        <taxon>Insecta</taxon>
        <taxon>Pterygota</taxon>
        <taxon>Neoptera</taxon>
        <taxon>Endopterygota</taxon>
        <taxon>Lepidoptera</taxon>
        <taxon>Glossata</taxon>
        <taxon>Ditrysia</taxon>
        <taxon>Papilionoidea</taxon>
        <taxon>Nymphalidae</taxon>
        <taxon>Nymphalinae</taxon>
        <taxon>Vanessa</taxon>
    </lineage>
</organism>
<proteinExistence type="predicted"/>
<evidence type="ECO:0000313" key="3">
    <source>
        <dbReference type="Proteomes" id="UP001652626"/>
    </source>
</evidence>
<dbReference type="OrthoDB" id="7432796at2759"/>
<evidence type="ECO:0000256" key="1">
    <source>
        <dbReference type="SAM" id="MobiDB-lite"/>
    </source>
</evidence>
<sequence length="422" mass="46811">MYKTVRHGENSLQYTILPQTEEILNNSGLKGKGRDYSPSIHIRRSRRKSALKYILLIIVGIIIALAFASVPLYVLNGALYARRLHHDHHEIMTSAPLTPAGREIVKSRKKELKIAAEILSTITPKLETSAAPSTSTTTTSSTTIPTTIISERATTPPWTMPALRSWKFSSSSTTIQPIPTEDNEEIPLVGTPSGSVRLLDHYMSMSMKPWEKDIIIKPTITPEPITIQNVFKYYSRSFKPSEESITMHPKLFDDVLITTKSTTTQTPMTTELAKTTEKSIMKDLKDTLLSVDDDEEFKVSLEEDEVFSLPPLKPDSVAPGTDSDEVTVSKATDSGWYGAKWPFVDTSSYFQWTGYSPGDNLLLPLLVAALSSVVLVLLLALAVRRRKRTTTASAQIGKLTSDLQADDNTNLLTAENPEEIEE</sequence>
<gene>
    <name evidence="4" type="primary">LOC113399153</name>
</gene>
<dbReference type="GeneID" id="113399153"/>
<keyword evidence="2" id="KW-1133">Transmembrane helix</keyword>
<evidence type="ECO:0000313" key="4">
    <source>
        <dbReference type="RefSeq" id="XP_026494009.1"/>
    </source>
</evidence>
<keyword evidence="3" id="KW-1185">Reference proteome</keyword>
<dbReference type="OMA" id="DWIKTHW"/>
<dbReference type="RefSeq" id="XP_026494009.1">
    <property type="nucleotide sequence ID" value="XM_026638224.2"/>
</dbReference>
<accession>A0A8B8IAD7</accession>
<evidence type="ECO:0000256" key="2">
    <source>
        <dbReference type="SAM" id="Phobius"/>
    </source>
</evidence>
<dbReference type="AlphaFoldDB" id="A0A8B8IAD7"/>
<protein>
    <submittedName>
        <fullName evidence="4">Mucin-2 isoform X1</fullName>
    </submittedName>
</protein>
<keyword evidence="2" id="KW-0812">Transmembrane</keyword>
<dbReference type="Proteomes" id="UP001652626">
    <property type="component" value="Chromosome 15"/>
</dbReference>
<feature type="transmembrane region" description="Helical" evidence="2">
    <location>
        <begin position="53"/>
        <end position="75"/>
    </location>
</feature>
<feature type="region of interest" description="Disordered" evidence="1">
    <location>
        <begin position="128"/>
        <end position="147"/>
    </location>
</feature>
<feature type="transmembrane region" description="Helical" evidence="2">
    <location>
        <begin position="361"/>
        <end position="383"/>
    </location>
</feature>
<reference evidence="4" key="1">
    <citation type="submission" date="2025-08" db="UniProtKB">
        <authorList>
            <consortium name="RefSeq"/>
        </authorList>
    </citation>
    <scope>IDENTIFICATION</scope>
    <source>
        <tissue evidence="4">Whole body</tissue>
    </source>
</reference>
<name>A0A8B8IAD7_VANTA</name>